<feature type="transmembrane region" description="Helical" evidence="1">
    <location>
        <begin position="336"/>
        <end position="361"/>
    </location>
</feature>
<keyword evidence="1" id="KW-1133">Transmembrane helix</keyword>
<dbReference type="GO" id="GO:0043565">
    <property type="term" value="F:sequence-specific DNA binding"/>
    <property type="evidence" value="ECO:0007669"/>
    <property type="project" value="TreeGrafter"/>
</dbReference>
<dbReference type="SUPFAM" id="SSF103473">
    <property type="entry name" value="MFS general substrate transporter"/>
    <property type="match status" value="1"/>
</dbReference>
<dbReference type="PANTHER" id="PTHR14312">
    <property type="entry name" value="CREB/ATF BZIP TRANSCRIPTION FACTOR"/>
    <property type="match status" value="1"/>
</dbReference>
<dbReference type="InterPro" id="IPR036259">
    <property type="entry name" value="MFS_trans_sf"/>
</dbReference>
<dbReference type="Proteomes" id="UP000654075">
    <property type="component" value="Unassembled WGS sequence"/>
</dbReference>
<protein>
    <submittedName>
        <fullName evidence="2">Uncharacterized protein</fullName>
    </submittedName>
</protein>
<feature type="transmembrane region" description="Helical" evidence="1">
    <location>
        <begin position="257"/>
        <end position="275"/>
    </location>
</feature>
<dbReference type="PANTHER" id="PTHR14312:SF1">
    <property type="entry name" value="BASIC-LEUCINE ZIPPER TRANSCRIPTION FACTOR A"/>
    <property type="match status" value="1"/>
</dbReference>
<dbReference type="AlphaFoldDB" id="A0A813G0U8"/>
<dbReference type="GO" id="GO:0005634">
    <property type="term" value="C:nucleus"/>
    <property type="evidence" value="ECO:0007669"/>
    <property type="project" value="TreeGrafter"/>
</dbReference>
<organism evidence="2 3">
    <name type="scientific">Polarella glacialis</name>
    <name type="common">Dinoflagellate</name>
    <dbReference type="NCBI Taxonomy" id="89957"/>
    <lineage>
        <taxon>Eukaryota</taxon>
        <taxon>Sar</taxon>
        <taxon>Alveolata</taxon>
        <taxon>Dinophyceae</taxon>
        <taxon>Suessiales</taxon>
        <taxon>Suessiaceae</taxon>
        <taxon>Polarella</taxon>
    </lineage>
</organism>
<gene>
    <name evidence="2" type="ORF">PGLA1383_LOCUS33984</name>
</gene>
<keyword evidence="1" id="KW-0812">Transmembrane</keyword>
<keyword evidence="3" id="KW-1185">Reference proteome</keyword>
<dbReference type="EMBL" id="CAJNNV010025838">
    <property type="protein sequence ID" value="CAE8616288.1"/>
    <property type="molecule type" value="Genomic_DNA"/>
</dbReference>
<name>A0A813G0U8_POLGL</name>
<feature type="transmembrane region" description="Helical" evidence="1">
    <location>
        <begin position="194"/>
        <end position="216"/>
    </location>
</feature>
<accession>A0A813G0U8</accession>
<sequence length="420" mass="46368">MLRPLAELARRCSNYDNSNNNHNNNNDNKLTNAVCNLAERDAGMDWVRAVTVLALHVYHFSQAFKWAGPFPAQKVVDVAGVKSTQVFLVLSAAALQASQMQRPRSLPWTFAKRMVRLGSVLTLYAALATALGPWRVEKMNPFLGSTLKEYTVDVCQLTVAEHGLSVDVTGSLFGSWSEHAPRCAPHFFSREIRAWSFTAVILASLGVNALPLAALALLLDHFVLHVGLVADSLLIAQYVYAALLARLSGGQELGSYSGRWLIGSTCCIAALVLYYSGLAGVDWLGCPLFGIVAMRFLRQQQQHQQQEQQKQQQQQQPQQPQQQPQQQQKQQQRCRIVVWLSDMSLCLNAFGWGAISFVASFESGPIEVWGLPFLRVGLLAVVTDVLVACAVRHFVELPVIALVDVLRAASNCLLSGNRQR</sequence>
<feature type="transmembrane region" description="Helical" evidence="1">
    <location>
        <begin position="373"/>
        <end position="391"/>
    </location>
</feature>
<reference evidence="2" key="1">
    <citation type="submission" date="2021-02" db="EMBL/GenBank/DDBJ databases">
        <authorList>
            <person name="Dougan E. K."/>
            <person name="Rhodes N."/>
            <person name="Thang M."/>
            <person name="Chan C."/>
        </authorList>
    </citation>
    <scope>NUCLEOTIDE SEQUENCE</scope>
</reference>
<evidence type="ECO:0000256" key="1">
    <source>
        <dbReference type="SAM" id="Phobius"/>
    </source>
</evidence>
<evidence type="ECO:0000313" key="2">
    <source>
        <dbReference type="EMBL" id="CAE8616288.1"/>
    </source>
</evidence>
<comment type="caution">
    <text evidence="2">The sequence shown here is derived from an EMBL/GenBank/DDBJ whole genome shotgun (WGS) entry which is preliminary data.</text>
</comment>
<dbReference type="GO" id="GO:0010468">
    <property type="term" value="P:regulation of gene expression"/>
    <property type="evidence" value="ECO:0007669"/>
    <property type="project" value="TreeGrafter"/>
</dbReference>
<keyword evidence="1" id="KW-0472">Membrane</keyword>
<feature type="transmembrane region" description="Helical" evidence="1">
    <location>
        <begin position="222"/>
        <end position="245"/>
    </location>
</feature>
<evidence type="ECO:0000313" key="3">
    <source>
        <dbReference type="Proteomes" id="UP000654075"/>
    </source>
</evidence>
<proteinExistence type="predicted"/>